<dbReference type="GO" id="GO:0005829">
    <property type="term" value="C:cytosol"/>
    <property type="evidence" value="ECO:0007669"/>
    <property type="project" value="TreeGrafter"/>
</dbReference>
<feature type="binding site" evidence="10">
    <location>
        <position position="112"/>
    </location>
    <ligand>
        <name>ATP</name>
        <dbReference type="ChEBI" id="CHEBI:30616"/>
    </ligand>
</feature>
<dbReference type="NCBIfam" id="NF001913">
    <property type="entry name" value="PRK00696.1"/>
    <property type="match status" value="1"/>
</dbReference>
<comment type="catalytic activity">
    <reaction evidence="10">
        <text>succinate + ATP + CoA = succinyl-CoA + ADP + phosphate</text>
        <dbReference type="Rhea" id="RHEA:17661"/>
        <dbReference type="ChEBI" id="CHEBI:30031"/>
        <dbReference type="ChEBI" id="CHEBI:30616"/>
        <dbReference type="ChEBI" id="CHEBI:43474"/>
        <dbReference type="ChEBI" id="CHEBI:57287"/>
        <dbReference type="ChEBI" id="CHEBI:57292"/>
        <dbReference type="ChEBI" id="CHEBI:456216"/>
        <dbReference type="EC" id="6.2.1.5"/>
    </reaction>
</comment>
<dbReference type="OrthoDB" id="9802602at2"/>
<comment type="catalytic activity">
    <reaction evidence="10">
        <text>GTP + succinate + CoA = succinyl-CoA + GDP + phosphate</text>
        <dbReference type="Rhea" id="RHEA:22120"/>
        <dbReference type="ChEBI" id="CHEBI:30031"/>
        <dbReference type="ChEBI" id="CHEBI:37565"/>
        <dbReference type="ChEBI" id="CHEBI:43474"/>
        <dbReference type="ChEBI" id="CHEBI:57287"/>
        <dbReference type="ChEBI" id="CHEBI:57292"/>
        <dbReference type="ChEBI" id="CHEBI:58189"/>
    </reaction>
</comment>
<sequence length="398" mass="42583">MNIHEYQAKALLRSYGAPVSDGRAVLKAEDAKTAAGELDGPLWVVKSQIHAGGRGKGKFVEPEAGEKGGVRLAFSVEEAAEMAKQMLGKTLVTHQTGPAGKQVNRIYIEDGSDIERELYLALLIDRQTSRVSFVCSTEGGMDIEEVAASTPEKILSFSVDPATGYQPYHGRRVAFALGLEGPQVKECVKLMGILYKAFIEKDMEQLEINPLIVLEGSGNLKLLDAKVGFDGNAIYRQPDIAELRDTTEEDPKELEASKFDLNYIALDGEIGCMVNGAGLAMATMDIIKLYGAEPANFLDVGGGATKEKVTEAFKIITSDPNVKGILVNIFGGIMRCDVIAEGVVAAVKEVGLQVPLVVRLEGTNVEKGKEIINTSGLNVIAADNLSDGAEKIVKAVKG</sequence>
<dbReference type="PROSITE" id="PS01217">
    <property type="entry name" value="SUCCINYL_COA_LIG_3"/>
    <property type="match status" value="1"/>
</dbReference>
<evidence type="ECO:0000256" key="7">
    <source>
        <dbReference type="ARBA" id="ARBA00022842"/>
    </source>
</evidence>
<evidence type="ECO:0000313" key="13">
    <source>
        <dbReference type="Proteomes" id="UP000194664"/>
    </source>
</evidence>
<dbReference type="EMBL" id="MSPP01000003">
    <property type="protein sequence ID" value="OUD08958.1"/>
    <property type="molecule type" value="Genomic_DNA"/>
</dbReference>
<dbReference type="InterPro" id="IPR013815">
    <property type="entry name" value="ATP_grasp_subdomain_1"/>
</dbReference>
<dbReference type="GO" id="GO:0050074">
    <property type="term" value="F:malate-CoA ligase activity"/>
    <property type="evidence" value="ECO:0007669"/>
    <property type="project" value="UniProtKB-EC"/>
</dbReference>
<dbReference type="FunFam" id="3.40.50.261:FF:000001">
    <property type="entry name" value="Succinate--CoA ligase [ADP-forming] subunit beta"/>
    <property type="match status" value="1"/>
</dbReference>
<keyword evidence="4 10" id="KW-0479">Metal-binding</keyword>
<keyword evidence="13" id="KW-1185">Reference proteome</keyword>
<dbReference type="HAMAP" id="MF_00558">
    <property type="entry name" value="Succ_CoA_beta"/>
    <property type="match status" value="1"/>
</dbReference>
<name>A0A251WXV9_9RHOB</name>
<keyword evidence="7 10" id="KW-0460">Magnesium</keyword>
<comment type="pathway">
    <text evidence="9">One-carbon metabolism; formaldehyde assimilation via serine pathway.</text>
</comment>
<dbReference type="EC" id="6.2.1.5" evidence="10"/>
<comment type="catalytic activity">
    <reaction evidence="8">
        <text>(S)-malate + ATP + CoA = (S)-malyl-CoA + ADP + phosphate</text>
        <dbReference type="Rhea" id="RHEA:26193"/>
        <dbReference type="ChEBI" id="CHEBI:15589"/>
        <dbReference type="ChEBI" id="CHEBI:30616"/>
        <dbReference type="ChEBI" id="CHEBI:43474"/>
        <dbReference type="ChEBI" id="CHEBI:57287"/>
        <dbReference type="ChEBI" id="CHEBI:57317"/>
        <dbReference type="ChEBI" id="CHEBI:456216"/>
        <dbReference type="EC" id="6.2.1.9"/>
    </reaction>
</comment>
<feature type="binding site" evidence="10">
    <location>
        <position position="117"/>
    </location>
    <ligand>
        <name>ATP</name>
        <dbReference type="ChEBI" id="CHEBI:30616"/>
    </ligand>
</feature>
<dbReference type="GO" id="GO:0000287">
    <property type="term" value="F:magnesium ion binding"/>
    <property type="evidence" value="ECO:0007669"/>
    <property type="project" value="UniProtKB-UniRule"/>
</dbReference>
<organism evidence="12 13">
    <name type="scientific">Marivivens niveibacter</name>
    <dbReference type="NCBI Taxonomy" id="1930667"/>
    <lineage>
        <taxon>Bacteria</taxon>
        <taxon>Pseudomonadati</taxon>
        <taxon>Pseudomonadota</taxon>
        <taxon>Alphaproteobacteria</taxon>
        <taxon>Rhodobacterales</taxon>
        <taxon>Paracoccaceae</taxon>
        <taxon>Marivivens group</taxon>
        <taxon>Marivivens</taxon>
    </lineage>
</organism>
<evidence type="ECO:0000256" key="2">
    <source>
        <dbReference type="ARBA" id="ARBA00022532"/>
    </source>
</evidence>
<dbReference type="InterPro" id="IPR016102">
    <property type="entry name" value="Succinyl-CoA_synth-like"/>
</dbReference>
<dbReference type="InterPro" id="IPR017866">
    <property type="entry name" value="Succ-CoA_synthase_bsu_CS"/>
</dbReference>
<feature type="binding site" evidence="10">
    <location>
        <position position="275"/>
    </location>
    <ligand>
        <name>substrate</name>
        <note>ligand shared with subunit alpha</note>
    </ligand>
</feature>
<dbReference type="PROSITE" id="PS50975">
    <property type="entry name" value="ATP_GRASP"/>
    <property type="match status" value="1"/>
</dbReference>
<evidence type="ECO:0000256" key="1">
    <source>
        <dbReference type="ARBA" id="ARBA00009182"/>
    </source>
</evidence>
<dbReference type="PIRSF" id="PIRSF001554">
    <property type="entry name" value="SucCS_beta"/>
    <property type="match status" value="1"/>
</dbReference>
<dbReference type="GO" id="GO:0004776">
    <property type="term" value="F:succinate-CoA ligase (GDP-forming) activity"/>
    <property type="evidence" value="ECO:0007669"/>
    <property type="project" value="RHEA"/>
</dbReference>
<dbReference type="GO" id="GO:0006104">
    <property type="term" value="P:succinyl-CoA metabolic process"/>
    <property type="evidence" value="ECO:0007669"/>
    <property type="project" value="TreeGrafter"/>
</dbReference>
<proteinExistence type="inferred from homology"/>
<keyword evidence="5 10" id="KW-0547">Nucleotide-binding</keyword>
<gene>
    <name evidence="10" type="primary">sucC</name>
    <name evidence="12" type="ORF">BVC71_09595</name>
</gene>
<comment type="caution">
    <text evidence="12">The sequence shown here is derived from an EMBL/GenBank/DDBJ whole genome shotgun (WGS) entry which is preliminary data.</text>
</comment>
<dbReference type="Gene3D" id="3.30.470.20">
    <property type="entry name" value="ATP-grasp fold, B domain"/>
    <property type="match status" value="1"/>
</dbReference>
<dbReference type="Pfam" id="PF00549">
    <property type="entry name" value="Ligase_CoA"/>
    <property type="match status" value="1"/>
</dbReference>
<dbReference type="GO" id="GO:0006099">
    <property type="term" value="P:tricarboxylic acid cycle"/>
    <property type="evidence" value="ECO:0007669"/>
    <property type="project" value="UniProtKB-UniRule"/>
</dbReference>
<comment type="pathway">
    <text evidence="10">Carbohydrate metabolism; tricarboxylic acid cycle; succinate from succinyl-CoA (ligase route): step 1/1.</text>
</comment>
<feature type="binding site" evidence="10">
    <location>
        <position position="109"/>
    </location>
    <ligand>
        <name>ATP</name>
        <dbReference type="ChEBI" id="CHEBI:30616"/>
    </ligand>
</feature>
<dbReference type="FunFam" id="3.30.1490.20:FF:000002">
    <property type="entry name" value="Succinate--CoA ligase [ADP-forming] subunit beta"/>
    <property type="match status" value="1"/>
</dbReference>
<evidence type="ECO:0000256" key="8">
    <source>
        <dbReference type="ARBA" id="ARBA00052241"/>
    </source>
</evidence>
<feature type="binding site" evidence="10">
    <location>
        <position position="46"/>
    </location>
    <ligand>
        <name>ATP</name>
        <dbReference type="ChEBI" id="CHEBI:30616"/>
    </ligand>
</feature>
<feature type="binding site" evidence="10">
    <location>
        <position position="224"/>
    </location>
    <ligand>
        <name>Mg(2+)</name>
        <dbReference type="ChEBI" id="CHEBI:18420"/>
    </ligand>
</feature>
<evidence type="ECO:0000256" key="9">
    <source>
        <dbReference type="ARBA" id="ARBA00060690"/>
    </source>
</evidence>
<evidence type="ECO:0000313" key="12">
    <source>
        <dbReference type="EMBL" id="OUD08958.1"/>
    </source>
</evidence>
<reference evidence="12 13" key="1">
    <citation type="submission" date="2016-12" db="EMBL/GenBank/DDBJ databases">
        <title>The draft genome sequence of HSLHS2.</title>
        <authorList>
            <person name="Hu D."/>
            <person name="Wang L."/>
            <person name="Shao Z."/>
        </authorList>
    </citation>
    <scope>NUCLEOTIDE SEQUENCE [LARGE SCALE GENOMIC DNA]</scope>
    <source>
        <strain evidence="12">MCCC 1A06712</strain>
    </source>
</reference>
<dbReference type="SUPFAM" id="SSF56059">
    <property type="entry name" value="Glutathione synthetase ATP-binding domain-like"/>
    <property type="match status" value="1"/>
</dbReference>
<protein>
    <recommendedName>
        <fullName evidence="10">Succinate--CoA ligase [ADP-forming] subunit beta</fullName>
        <ecNumber evidence="10">6.2.1.5</ecNumber>
    </recommendedName>
    <alternativeName>
        <fullName evidence="10">Succinyl-CoA synthetase subunit beta</fullName>
        <shortName evidence="10">SCS-beta</shortName>
    </alternativeName>
</protein>
<keyword evidence="2 10" id="KW-0816">Tricarboxylic acid cycle</keyword>
<dbReference type="RefSeq" id="WP_086451440.1">
    <property type="nucleotide sequence ID" value="NZ_MSPP01000003.1"/>
</dbReference>
<dbReference type="Proteomes" id="UP000194664">
    <property type="component" value="Unassembled WGS sequence"/>
</dbReference>
<dbReference type="Pfam" id="PF08442">
    <property type="entry name" value="ATP-grasp_2"/>
    <property type="match status" value="1"/>
</dbReference>
<feature type="binding site" evidence="10">
    <location>
        <position position="209"/>
    </location>
    <ligand>
        <name>Mg(2+)</name>
        <dbReference type="ChEBI" id="CHEBI:18420"/>
    </ligand>
</feature>
<dbReference type="InterPro" id="IPR011761">
    <property type="entry name" value="ATP-grasp"/>
</dbReference>
<dbReference type="InterPro" id="IPR005811">
    <property type="entry name" value="SUCC_ACL_C"/>
</dbReference>
<evidence type="ECO:0000259" key="11">
    <source>
        <dbReference type="PROSITE" id="PS50975"/>
    </source>
</evidence>
<dbReference type="PANTHER" id="PTHR11815">
    <property type="entry name" value="SUCCINYL-COA SYNTHETASE BETA CHAIN"/>
    <property type="match status" value="1"/>
</dbReference>
<evidence type="ECO:0000256" key="4">
    <source>
        <dbReference type="ARBA" id="ARBA00022723"/>
    </source>
</evidence>
<evidence type="ECO:0000256" key="6">
    <source>
        <dbReference type="ARBA" id="ARBA00022840"/>
    </source>
</evidence>
<comment type="similarity">
    <text evidence="1 10">Belongs to the succinate/malate CoA ligase beta subunit family.</text>
</comment>
<dbReference type="AlphaFoldDB" id="A0A251WXV9"/>
<comment type="cofactor">
    <cofactor evidence="10">
        <name>Mg(2+)</name>
        <dbReference type="ChEBI" id="CHEBI:18420"/>
    </cofactor>
    <text evidence="10">Binds 1 Mg(2+) ion per subunit.</text>
</comment>
<feature type="binding site" evidence="10">
    <location>
        <begin position="53"/>
        <end position="55"/>
    </location>
    <ligand>
        <name>ATP</name>
        <dbReference type="ChEBI" id="CHEBI:30616"/>
    </ligand>
</feature>
<dbReference type="InterPro" id="IPR013650">
    <property type="entry name" value="ATP-grasp_succ-CoA_synth-type"/>
</dbReference>
<evidence type="ECO:0000256" key="5">
    <source>
        <dbReference type="ARBA" id="ARBA00022741"/>
    </source>
</evidence>
<dbReference type="Gene3D" id="3.30.1490.20">
    <property type="entry name" value="ATP-grasp fold, A domain"/>
    <property type="match status" value="1"/>
</dbReference>
<dbReference type="PANTHER" id="PTHR11815:SF10">
    <property type="entry name" value="SUCCINATE--COA LIGASE [GDP-FORMING] SUBUNIT BETA, MITOCHONDRIAL"/>
    <property type="match status" value="1"/>
</dbReference>
<dbReference type="Gene3D" id="3.40.50.261">
    <property type="entry name" value="Succinyl-CoA synthetase domains"/>
    <property type="match status" value="1"/>
</dbReference>
<keyword evidence="3 10" id="KW-0436">Ligase</keyword>
<dbReference type="SUPFAM" id="SSF52210">
    <property type="entry name" value="Succinyl-CoA synthetase domains"/>
    <property type="match status" value="1"/>
</dbReference>
<dbReference type="UniPathway" id="UPA00223">
    <property type="reaction ID" value="UER00999"/>
</dbReference>
<dbReference type="GO" id="GO:0004775">
    <property type="term" value="F:succinate-CoA ligase (ADP-forming) activity"/>
    <property type="evidence" value="ECO:0007669"/>
    <property type="project" value="UniProtKB-UniRule"/>
</dbReference>
<accession>A0A251WXV9</accession>
<feature type="domain" description="ATP-grasp" evidence="11">
    <location>
        <begin position="9"/>
        <end position="55"/>
    </location>
</feature>
<dbReference type="FunFam" id="3.30.470.20:FF:000002">
    <property type="entry name" value="Succinate--CoA ligase [ADP-forming] subunit beta"/>
    <property type="match status" value="1"/>
</dbReference>
<feature type="binding site" evidence="10">
    <location>
        <begin position="332"/>
        <end position="334"/>
    </location>
    <ligand>
        <name>substrate</name>
        <note>ligand shared with subunit alpha</note>
    </ligand>
</feature>
<dbReference type="GO" id="GO:0042709">
    <property type="term" value="C:succinate-CoA ligase complex"/>
    <property type="evidence" value="ECO:0007669"/>
    <property type="project" value="TreeGrafter"/>
</dbReference>
<comment type="function">
    <text evidence="10">Succinyl-CoA synthetase functions in the citric acid cycle (TCA), coupling the hydrolysis of succinyl-CoA to the synthesis of either ATP or GTP and thus represents the only step of substrate-level phosphorylation in the TCA. The beta subunit provides nucleotide specificity of the enzyme and binds the substrate succinate, while the binding sites for coenzyme A and phosphate are found in the alpha subunit.</text>
</comment>
<evidence type="ECO:0000256" key="3">
    <source>
        <dbReference type="ARBA" id="ARBA00022598"/>
    </source>
</evidence>
<dbReference type="NCBIfam" id="TIGR01016">
    <property type="entry name" value="sucCoAbeta"/>
    <property type="match status" value="1"/>
</dbReference>
<keyword evidence="6 10" id="KW-0067">ATP-binding</keyword>
<comment type="subunit">
    <text evidence="10">Heterotetramer of two alpha and two beta subunits.</text>
</comment>
<dbReference type="InterPro" id="IPR005809">
    <property type="entry name" value="Succ_CoA_ligase-like_bsu"/>
</dbReference>
<evidence type="ECO:0000256" key="10">
    <source>
        <dbReference type="HAMAP-Rule" id="MF_00558"/>
    </source>
</evidence>
<dbReference type="GO" id="GO:0005524">
    <property type="term" value="F:ATP binding"/>
    <property type="evidence" value="ECO:0007669"/>
    <property type="project" value="UniProtKB-UniRule"/>
</dbReference>